<name>A0A803SPB1_ANOCA</name>
<evidence type="ECO:0000256" key="2">
    <source>
        <dbReference type="ARBA" id="ARBA00022525"/>
    </source>
</evidence>
<dbReference type="Pfam" id="PF00014">
    <property type="entry name" value="Kunitz_BPTI"/>
    <property type="match status" value="2"/>
</dbReference>
<reference evidence="8" key="1">
    <citation type="submission" date="2009-12" db="EMBL/GenBank/DDBJ databases">
        <title>The Genome Sequence of Anolis carolinensis (Green Anole Lizard).</title>
        <authorList>
            <consortium name="The Genome Sequencing Platform"/>
            <person name="Di Palma F."/>
            <person name="Alfoldi J."/>
            <person name="Heiman D."/>
            <person name="Young S."/>
            <person name="Grabherr M."/>
            <person name="Johnson J."/>
            <person name="Lander E.S."/>
            <person name="Lindblad-Toh K."/>
        </authorList>
    </citation>
    <scope>NUCLEOTIDE SEQUENCE [LARGE SCALE GENOMIC DNA]</scope>
    <source>
        <strain evidence="8">JBL SC #1</strain>
    </source>
</reference>
<accession>A0A803SPB1</accession>
<evidence type="ECO:0000256" key="4">
    <source>
        <dbReference type="ARBA" id="ARBA00022729"/>
    </source>
</evidence>
<evidence type="ECO:0000256" key="3">
    <source>
        <dbReference type="ARBA" id="ARBA00022690"/>
    </source>
</evidence>
<keyword evidence="5" id="KW-0722">Serine protease inhibitor</keyword>
<dbReference type="GeneTree" id="ENSGT00940000162037"/>
<sequence length="267" mass="29740">MVICMEINYLVLLPSYSFPLLSSHELQFYSGSPLPYADFHHMLDFCYAAMPRFYFDIKSGQCEKFIYGGCGGNANNFLTRDECFSKCGGKAKINHTQVVSSGEIPHSLPPTPPNVKLVSQKNPTLILQLPEEIGYCRGSIPRFYFNIKSGQCENFIYGGCGGNANNFLTQDECLSKCGGKVKINHPQVVLLMAKGLYHGLHCIILRILMNSSDWLKSASFWGMEADATSCDICHAPNWDESIAKRLYTNTEGFPLMAMLSRVMGKAL</sequence>
<dbReference type="Ensembl" id="ENSACAT00000055445.1">
    <property type="protein sequence ID" value="ENSACAP00000024801.1"/>
    <property type="gene ID" value="ENSACAG00000000111.3"/>
</dbReference>
<dbReference type="AlphaFoldDB" id="A0A803SPB1"/>
<dbReference type="GO" id="GO:0004867">
    <property type="term" value="F:serine-type endopeptidase inhibitor activity"/>
    <property type="evidence" value="ECO:0007669"/>
    <property type="project" value="UniProtKB-KW"/>
</dbReference>
<proteinExistence type="predicted"/>
<evidence type="ECO:0000256" key="6">
    <source>
        <dbReference type="ARBA" id="ARBA00023157"/>
    </source>
</evidence>
<dbReference type="SMART" id="SM00131">
    <property type="entry name" value="KU"/>
    <property type="match status" value="2"/>
</dbReference>
<dbReference type="PANTHER" id="PTHR10083:SF376">
    <property type="entry name" value="SERINE PEPTIDASE INHIBITOR, KUNITZ TYPE, 3"/>
    <property type="match status" value="1"/>
</dbReference>
<protein>
    <recommendedName>
        <fullName evidence="7">BPTI/Kunitz inhibitor domain-containing protein</fullName>
    </recommendedName>
</protein>
<dbReference type="PRINTS" id="PR00759">
    <property type="entry name" value="BASICPTASE"/>
</dbReference>
<feature type="domain" description="BPTI/Kunitz inhibitor" evidence="7">
    <location>
        <begin position="46"/>
        <end position="87"/>
    </location>
</feature>
<comment type="subcellular location">
    <subcellularLocation>
        <location evidence="1">Secreted</location>
    </subcellularLocation>
</comment>
<dbReference type="Bgee" id="ENSACAG00000000111">
    <property type="expression patterns" value="Expressed in ovary"/>
</dbReference>
<keyword evidence="6" id="KW-1015">Disulfide bond</keyword>
<organism evidence="8 9">
    <name type="scientific">Anolis carolinensis</name>
    <name type="common">Green anole</name>
    <name type="synonym">American chameleon</name>
    <dbReference type="NCBI Taxonomy" id="28377"/>
    <lineage>
        <taxon>Eukaryota</taxon>
        <taxon>Metazoa</taxon>
        <taxon>Chordata</taxon>
        <taxon>Craniata</taxon>
        <taxon>Vertebrata</taxon>
        <taxon>Euteleostomi</taxon>
        <taxon>Lepidosauria</taxon>
        <taxon>Squamata</taxon>
        <taxon>Bifurcata</taxon>
        <taxon>Unidentata</taxon>
        <taxon>Episquamata</taxon>
        <taxon>Toxicofera</taxon>
        <taxon>Iguania</taxon>
        <taxon>Dactyloidae</taxon>
        <taxon>Anolis</taxon>
    </lineage>
</organism>
<keyword evidence="9" id="KW-1185">Reference proteome</keyword>
<dbReference type="PROSITE" id="PS00280">
    <property type="entry name" value="BPTI_KUNITZ_1"/>
    <property type="match status" value="2"/>
</dbReference>
<dbReference type="Proteomes" id="UP000001646">
    <property type="component" value="Unplaced"/>
</dbReference>
<dbReference type="InterPro" id="IPR002223">
    <property type="entry name" value="Kunitz_BPTI"/>
</dbReference>
<evidence type="ECO:0000259" key="7">
    <source>
        <dbReference type="PROSITE" id="PS50279"/>
    </source>
</evidence>
<dbReference type="Gene3D" id="4.10.410.10">
    <property type="entry name" value="Pancreatic trypsin inhibitor Kunitz domain"/>
    <property type="match status" value="2"/>
</dbReference>
<keyword evidence="3" id="KW-0646">Protease inhibitor</keyword>
<reference evidence="8" key="3">
    <citation type="submission" date="2025-09" db="UniProtKB">
        <authorList>
            <consortium name="Ensembl"/>
        </authorList>
    </citation>
    <scope>IDENTIFICATION</scope>
</reference>
<evidence type="ECO:0000313" key="9">
    <source>
        <dbReference type="Proteomes" id="UP000001646"/>
    </source>
</evidence>
<reference evidence="8" key="2">
    <citation type="submission" date="2025-08" db="UniProtKB">
        <authorList>
            <consortium name="Ensembl"/>
        </authorList>
    </citation>
    <scope>IDENTIFICATION</scope>
</reference>
<dbReference type="PROSITE" id="PS50279">
    <property type="entry name" value="BPTI_KUNITZ_2"/>
    <property type="match status" value="2"/>
</dbReference>
<dbReference type="SUPFAM" id="SSF57362">
    <property type="entry name" value="BPTI-like"/>
    <property type="match status" value="2"/>
</dbReference>
<keyword evidence="2" id="KW-0964">Secreted</keyword>
<dbReference type="GO" id="GO:0005576">
    <property type="term" value="C:extracellular region"/>
    <property type="evidence" value="ECO:0007669"/>
    <property type="project" value="UniProtKB-SubCell"/>
</dbReference>
<dbReference type="InterPro" id="IPR036880">
    <property type="entry name" value="Kunitz_BPTI_sf"/>
</dbReference>
<feature type="domain" description="BPTI/Kunitz inhibitor" evidence="7">
    <location>
        <begin position="127"/>
        <end position="177"/>
    </location>
</feature>
<dbReference type="InterPro" id="IPR050098">
    <property type="entry name" value="TFPI/VKTCI-like"/>
</dbReference>
<dbReference type="GO" id="GO:0044483">
    <property type="term" value="P:venom-mediated perturbation of hemostasis"/>
    <property type="evidence" value="ECO:0007669"/>
    <property type="project" value="UniProtKB-ARBA"/>
</dbReference>
<evidence type="ECO:0000256" key="1">
    <source>
        <dbReference type="ARBA" id="ARBA00004613"/>
    </source>
</evidence>
<dbReference type="InterPro" id="IPR020901">
    <property type="entry name" value="Prtase_inh_Kunz-CS"/>
</dbReference>
<keyword evidence="4" id="KW-0732">Signal</keyword>
<dbReference type="FunFam" id="4.10.410.10:FF:000021">
    <property type="entry name" value="Serine protease inhibitor, putative"/>
    <property type="match status" value="1"/>
</dbReference>
<evidence type="ECO:0000313" key="8">
    <source>
        <dbReference type="Ensembl" id="ENSACAP00000024801.1"/>
    </source>
</evidence>
<evidence type="ECO:0000256" key="5">
    <source>
        <dbReference type="ARBA" id="ARBA00022900"/>
    </source>
</evidence>
<dbReference type="CDD" id="cd00109">
    <property type="entry name" value="Kunitz-type"/>
    <property type="match status" value="2"/>
</dbReference>
<dbReference type="PANTHER" id="PTHR10083">
    <property type="entry name" value="KUNITZ-TYPE PROTEASE INHIBITOR-RELATED"/>
    <property type="match status" value="1"/>
</dbReference>